<evidence type="ECO:0000313" key="3">
    <source>
        <dbReference type="Proteomes" id="UP000283387"/>
    </source>
</evidence>
<dbReference type="OrthoDB" id="5573484at2"/>
<dbReference type="AlphaFoldDB" id="A0A419WB82"/>
<dbReference type="Pfam" id="PF23019">
    <property type="entry name" value="DUF7033"/>
    <property type="match status" value="1"/>
</dbReference>
<feature type="domain" description="DUF7033" evidence="1">
    <location>
        <begin position="96"/>
        <end position="185"/>
    </location>
</feature>
<name>A0A419WB82_9BACT</name>
<evidence type="ECO:0000313" key="2">
    <source>
        <dbReference type="EMBL" id="RKD92672.1"/>
    </source>
</evidence>
<gene>
    <name evidence="2" type="ORF">BC643_3049</name>
</gene>
<dbReference type="Proteomes" id="UP000283387">
    <property type="component" value="Unassembled WGS sequence"/>
</dbReference>
<proteinExistence type="predicted"/>
<evidence type="ECO:0000259" key="1">
    <source>
        <dbReference type="Pfam" id="PF23019"/>
    </source>
</evidence>
<dbReference type="RefSeq" id="WP_120273861.1">
    <property type="nucleotide sequence ID" value="NZ_RAPN01000001.1"/>
</dbReference>
<dbReference type="InterPro" id="IPR054297">
    <property type="entry name" value="DUF7033"/>
</dbReference>
<accession>A0A419WB82</accession>
<dbReference type="Gene3D" id="3.20.20.370">
    <property type="entry name" value="Glycoside hydrolase/deacetylase"/>
    <property type="match status" value="1"/>
</dbReference>
<protein>
    <recommendedName>
        <fullName evidence="1">DUF7033 domain-containing protein</fullName>
    </recommendedName>
</protein>
<dbReference type="EMBL" id="RAPN01000001">
    <property type="protein sequence ID" value="RKD92672.1"/>
    <property type="molecule type" value="Genomic_DNA"/>
</dbReference>
<keyword evidence="3" id="KW-1185">Reference proteome</keyword>
<sequence>MIVVFATNITNRLRYIFELYFEELLNVPVSFTTEPDIFQKESGLKINYSDQKFAVGQLDMRPHKLLFQTGLDYQNLSSVTCDEQLCLFPSSKDSFLPFDPFAAGFFIVTRYEEYLERQFGKHQRYPAKHSILYRNKVLDRPVVNQWAMLIAQKLHEHDPNFSLPKPAFKFLTTIDVDNAWAFKNKSLGRLAGASLKSILQGRVREMQSRFRVWAGKGDDPYDTYNYIRELYKGNEHLLQFFFLLGKSGRYDRNISAKNEELRALIRSLAKDFKVGIHPSYRSNRVKGELFRERKVLEEIIGKPVLSSRQHFLKLILPVTYRRLLKAGIREDHTLGYAECVGFRAGIAAPFWFYDLKEEQKTNLRVFPFQSMDISLRDYMRKSPEEALELLKKMMLEVKKSGGTFISLWHNESLSDVGRWSGWRKVFEEITALGLALENE</sequence>
<reference evidence="2 3" key="1">
    <citation type="submission" date="2018-09" db="EMBL/GenBank/DDBJ databases">
        <title>Genomic Encyclopedia of Archaeal and Bacterial Type Strains, Phase II (KMG-II): from individual species to whole genera.</title>
        <authorList>
            <person name="Goeker M."/>
        </authorList>
    </citation>
    <scope>NUCLEOTIDE SEQUENCE [LARGE SCALE GENOMIC DNA]</scope>
    <source>
        <strain evidence="2 3">DSM 27148</strain>
    </source>
</reference>
<dbReference type="CDD" id="cd10931">
    <property type="entry name" value="CE4_u7"/>
    <property type="match status" value="1"/>
</dbReference>
<organism evidence="2 3">
    <name type="scientific">Mangrovibacterium diazotrophicum</name>
    <dbReference type="NCBI Taxonomy" id="1261403"/>
    <lineage>
        <taxon>Bacteria</taxon>
        <taxon>Pseudomonadati</taxon>
        <taxon>Bacteroidota</taxon>
        <taxon>Bacteroidia</taxon>
        <taxon>Marinilabiliales</taxon>
        <taxon>Prolixibacteraceae</taxon>
        <taxon>Mangrovibacterium</taxon>
    </lineage>
</organism>
<comment type="caution">
    <text evidence="2">The sequence shown here is derived from an EMBL/GenBank/DDBJ whole genome shotgun (WGS) entry which is preliminary data.</text>
</comment>